<keyword evidence="2" id="KW-1185">Reference proteome</keyword>
<organism evidence="1 2">
    <name type="scientific">Ignelater luminosus</name>
    <name type="common">Cucubano</name>
    <name type="synonym">Pyrophorus luminosus</name>
    <dbReference type="NCBI Taxonomy" id="2038154"/>
    <lineage>
        <taxon>Eukaryota</taxon>
        <taxon>Metazoa</taxon>
        <taxon>Ecdysozoa</taxon>
        <taxon>Arthropoda</taxon>
        <taxon>Hexapoda</taxon>
        <taxon>Insecta</taxon>
        <taxon>Pterygota</taxon>
        <taxon>Neoptera</taxon>
        <taxon>Endopterygota</taxon>
        <taxon>Coleoptera</taxon>
        <taxon>Polyphaga</taxon>
        <taxon>Elateriformia</taxon>
        <taxon>Elateroidea</taxon>
        <taxon>Elateridae</taxon>
        <taxon>Agrypninae</taxon>
        <taxon>Pyrophorini</taxon>
        <taxon>Ignelater</taxon>
    </lineage>
</organism>
<evidence type="ECO:0000313" key="1">
    <source>
        <dbReference type="EMBL" id="KAF2903667.1"/>
    </source>
</evidence>
<dbReference type="AlphaFoldDB" id="A0A8K0DI53"/>
<dbReference type="PANTHER" id="PTHR45749">
    <property type="match status" value="1"/>
</dbReference>
<dbReference type="OrthoDB" id="6617004at2759"/>
<name>A0A8K0DI53_IGNLU</name>
<comment type="caution">
    <text evidence="1">The sequence shown here is derived from an EMBL/GenBank/DDBJ whole genome shotgun (WGS) entry which is preliminary data.</text>
</comment>
<dbReference type="PANTHER" id="PTHR45749:SF28">
    <property type="entry name" value="ZINC FINGER MYM-TYPE PROTEIN 1-LIKE-RELATED"/>
    <property type="match status" value="1"/>
</dbReference>
<dbReference type="EMBL" id="VTPC01000959">
    <property type="protein sequence ID" value="KAF2903667.1"/>
    <property type="molecule type" value="Genomic_DNA"/>
</dbReference>
<dbReference type="Proteomes" id="UP000801492">
    <property type="component" value="Unassembled WGS sequence"/>
</dbReference>
<proteinExistence type="predicted"/>
<protein>
    <recommendedName>
        <fullName evidence="3">DUF4371 domain-containing protein</fullName>
    </recommendedName>
</protein>
<reference evidence="1" key="1">
    <citation type="submission" date="2019-08" db="EMBL/GenBank/DDBJ databases">
        <title>The genome of the North American firefly Photinus pyralis.</title>
        <authorList>
            <consortium name="Photinus pyralis genome working group"/>
            <person name="Fallon T.R."/>
            <person name="Sander Lower S.E."/>
            <person name="Weng J.-K."/>
        </authorList>
    </citation>
    <scope>NUCLEOTIDE SEQUENCE</scope>
    <source>
        <strain evidence="1">TRF0915ILg1</strain>
        <tissue evidence="1">Whole body</tissue>
    </source>
</reference>
<sequence length="126" mass="14136">MADDTTDVSTQTQTVLVLRYELNGKICERFWTFSNPERQDAEGLSKCILDQLNLILKGTPEKPIAQTYDGAAVMRGRTAGVNVKIKDVQDIPPIIIILVKDPHSKFDDDLSLSSDEDQEMEDLKIL</sequence>
<evidence type="ECO:0008006" key="3">
    <source>
        <dbReference type="Google" id="ProtNLM"/>
    </source>
</evidence>
<accession>A0A8K0DI53</accession>
<evidence type="ECO:0000313" key="2">
    <source>
        <dbReference type="Proteomes" id="UP000801492"/>
    </source>
</evidence>
<gene>
    <name evidence="1" type="ORF">ILUMI_02508</name>
</gene>